<reference evidence="1" key="1">
    <citation type="submission" date="2021-01" db="EMBL/GenBank/DDBJ databases">
        <title>Marivirga sp. nov., isolated from intertidal surface sediments.</title>
        <authorList>
            <person name="Zhang M."/>
        </authorList>
    </citation>
    <scope>NUCLEOTIDE SEQUENCE</scope>
    <source>
        <strain evidence="1">SM1354</strain>
    </source>
</reference>
<proteinExistence type="predicted"/>
<accession>A0A937AF05</accession>
<dbReference type="InterPro" id="IPR011990">
    <property type="entry name" value="TPR-like_helical_dom_sf"/>
</dbReference>
<comment type="caution">
    <text evidence="1">The sequence shown here is derived from an EMBL/GenBank/DDBJ whole genome shotgun (WGS) entry which is preliminary data.</text>
</comment>
<dbReference type="Proteomes" id="UP000642920">
    <property type="component" value="Unassembled WGS sequence"/>
</dbReference>
<gene>
    <name evidence="1" type="ORF">JKP34_03960</name>
</gene>
<dbReference type="SUPFAM" id="SSF48452">
    <property type="entry name" value="TPR-like"/>
    <property type="match status" value="1"/>
</dbReference>
<name>A0A937AF05_9BACT</name>
<organism evidence="1 2">
    <name type="scientific">Marivirga atlantica</name>
    <dbReference type="NCBI Taxonomy" id="1548457"/>
    <lineage>
        <taxon>Bacteria</taxon>
        <taxon>Pseudomonadati</taxon>
        <taxon>Bacteroidota</taxon>
        <taxon>Cytophagia</taxon>
        <taxon>Cytophagales</taxon>
        <taxon>Marivirgaceae</taxon>
        <taxon>Marivirga</taxon>
    </lineage>
</organism>
<keyword evidence="2" id="KW-1185">Reference proteome</keyword>
<protein>
    <recommendedName>
        <fullName evidence="3">Tetratricopeptide repeat protein</fullName>
    </recommendedName>
</protein>
<sequence>MKRGYLLIILISLSTLELVAQSIESTLVYANEQFEVGNYQNSALAFERVIFFSEGKVDFSVYTKLADSYRLNNNAERAIKFYDIAQYQADNDSARNEIIFRKVFTYLQLKEFDQGLIALFDLKTNSNEQTQFRKEYLKGIIYYLKDDYERSIDVFDEYLSLQEKEALKFNELKNQLKKAENIKPNLAMWLSVFIPGSGQMLYGDFKDGLNSMMLTAAFVTLYFNYVMDFSLVEGYLVVLPWFQRYHRGGYQNAKENALEKQELIRSKVYQELVLMHPEKIK</sequence>
<dbReference type="RefSeq" id="WP_201917922.1">
    <property type="nucleotide sequence ID" value="NZ_JAERQG010000001.1"/>
</dbReference>
<evidence type="ECO:0008006" key="3">
    <source>
        <dbReference type="Google" id="ProtNLM"/>
    </source>
</evidence>
<evidence type="ECO:0000313" key="2">
    <source>
        <dbReference type="Proteomes" id="UP000642920"/>
    </source>
</evidence>
<dbReference type="EMBL" id="JAERQG010000001">
    <property type="protein sequence ID" value="MBL0764394.1"/>
    <property type="molecule type" value="Genomic_DNA"/>
</dbReference>
<dbReference type="AlphaFoldDB" id="A0A937AF05"/>
<evidence type="ECO:0000313" key="1">
    <source>
        <dbReference type="EMBL" id="MBL0764394.1"/>
    </source>
</evidence>
<dbReference type="Gene3D" id="1.25.40.10">
    <property type="entry name" value="Tetratricopeptide repeat domain"/>
    <property type="match status" value="1"/>
</dbReference>